<evidence type="ECO:0000313" key="5">
    <source>
        <dbReference type="EMBL" id="MFC3458070.1"/>
    </source>
</evidence>
<dbReference type="PANTHER" id="PTHR37689">
    <property type="entry name" value="PROTEIN FDHE"/>
    <property type="match status" value="1"/>
</dbReference>
<dbReference type="Pfam" id="PF24859">
    <property type="entry name" value="FdhE_central"/>
    <property type="match status" value="1"/>
</dbReference>
<dbReference type="CDD" id="cd16341">
    <property type="entry name" value="FdhE"/>
    <property type="match status" value="1"/>
</dbReference>
<feature type="domain" description="FdhE N-terminal" evidence="2">
    <location>
        <begin position="19"/>
        <end position="191"/>
    </location>
</feature>
<feature type="domain" description="FdhE C-terminal" evidence="4">
    <location>
        <begin position="276"/>
        <end position="336"/>
    </location>
</feature>
<dbReference type="Pfam" id="PF04216">
    <property type="entry name" value="FdhE_N"/>
    <property type="match status" value="1"/>
</dbReference>
<keyword evidence="1" id="KW-0963">Cytoplasm</keyword>
<dbReference type="Proteomes" id="UP001595665">
    <property type="component" value="Unassembled WGS sequence"/>
</dbReference>
<feature type="domain" description="FdhE central" evidence="3">
    <location>
        <begin position="197"/>
        <end position="235"/>
    </location>
</feature>
<dbReference type="RefSeq" id="WP_379734470.1">
    <property type="nucleotide sequence ID" value="NZ_JBHRVV010000001.1"/>
</dbReference>
<dbReference type="Pfam" id="PF24860">
    <property type="entry name" value="FdhE_C"/>
    <property type="match status" value="1"/>
</dbReference>
<dbReference type="InterPro" id="IPR056774">
    <property type="entry name" value="FdhE_N"/>
</dbReference>
<organism evidence="5 6">
    <name type="scientific">Massilia haematophila</name>
    <dbReference type="NCBI Taxonomy" id="457923"/>
    <lineage>
        <taxon>Bacteria</taxon>
        <taxon>Pseudomonadati</taxon>
        <taxon>Pseudomonadota</taxon>
        <taxon>Betaproteobacteria</taxon>
        <taxon>Burkholderiales</taxon>
        <taxon>Oxalobacteraceae</taxon>
        <taxon>Telluria group</taxon>
        <taxon>Massilia</taxon>
    </lineage>
</organism>
<evidence type="ECO:0000313" key="6">
    <source>
        <dbReference type="Proteomes" id="UP001595665"/>
    </source>
</evidence>
<proteinExistence type="predicted"/>
<dbReference type="InterPro" id="IPR006452">
    <property type="entry name" value="Formate_DH_accessory"/>
</dbReference>
<gene>
    <name evidence="5" type="primary">fdhE</name>
    <name evidence="5" type="ORF">ACFOPH_07375</name>
</gene>
<sequence>MVQRLLQPGEIEALDHNAIPRLLLPHPATLFAARAARLRQLAAGAVPGIPVEDSLRGYLGLMAHVADAQQAVVAALGAQGVSLPDQAALKLAHDHNMPPLPATGSRPPEWRTVFDRLLDQLDGAVASAPQLGAALEHLRAIDDAGLEGLADAILGGYLDGIDPLRAPFVVAALQVSWSLMAAQLDPAWAQPLVTGTLCPVCGSQPVASAVRIGGQSQGYRYLHCSCCESEWHMVRVKCSCCEANGKVAYQGLVDKHADPQAANVAAAAAGKTLDKANDPTKVARAETCDDCWTYRKIFNQEHDYHIEPVADDLASMLLDVLVSEAGYARASGNPLLWLKEEEA</sequence>
<evidence type="ECO:0000259" key="4">
    <source>
        <dbReference type="Pfam" id="PF24860"/>
    </source>
</evidence>
<protein>
    <submittedName>
        <fullName evidence="5">Formate dehydrogenase accessory protein FdhE</fullName>
    </submittedName>
</protein>
<dbReference type="SUPFAM" id="SSF144020">
    <property type="entry name" value="FdhE-like"/>
    <property type="match status" value="1"/>
</dbReference>
<evidence type="ECO:0000259" key="3">
    <source>
        <dbReference type="Pfam" id="PF24859"/>
    </source>
</evidence>
<dbReference type="InterPro" id="IPR056797">
    <property type="entry name" value="FdhE_central"/>
</dbReference>
<dbReference type="PANTHER" id="PTHR37689:SF1">
    <property type="entry name" value="PROTEIN FDHE"/>
    <property type="match status" value="1"/>
</dbReference>
<name>A0ABV7PHD0_9BURK</name>
<dbReference type="NCBIfam" id="TIGR01562">
    <property type="entry name" value="FdhE"/>
    <property type="match status" value="1"/>
</dbReference>
<dbReference type="Gene3D" id="3.90.1670.10">
    <property type="entry name" value="FdhE-like domain"/>
    <property type="match status" value="1"/>
</dbReference>
<dbReference type="InterPro" id="IPR024064">
    <property type="entry name" value="FdhE-like_sf"/>
</dbReference>
<reference evidence="6" key="1">
    <citation type="journal article" date="2019" name="Int. J. Syst. Evol. Microbiol.">
        <title>The Global Catalogue of Microorganisms (GCM) 10K type strain sequencing project: providing services to taxonomists for standard genome sequencing and annotation.</title>
        <authorList>
            <consortium name="The Broad Institute Genomics Platform"/>
            <consortium name="The Broad Institute Genome Sequencing Center for Infectious Disease"/>
            <person name="Wu L."/>
            <person name="Ma J."/>
        </authorList>
    </citation>
    <scope>NUCLEOTIDE SEQUENCE [LARGE SCALE GENOMIC DNA]</scope>
    <source>
        <strain evidence="6">CCM 7480</strain>
    </source>
</reference>
<keyword evidence="6" id="KW-1185">Reference proteome</keyword>
<dbReference type="EMBL" id="JBHRVV010000001">
    <property type="protein sequence ID" value="MFC3458070.1"/>
    <property type="molecule type" value="Genomic_DNA"/>
</dbReference>
<comment type="caution">
    <text evidence="5">The sequence shown here is derived from an EMBL/GenBank/DDBJ whole genome shotgun (WGS) entry which is preliminary data.</text>
</comment>
<accession>A0ABV7PHD0</accession>
<dbReference type="PIRSF" id="PIRSF018296">
    <property type="entry name" value="Format_dh_formtn"/>
    <property type="match status" value="1"/>
</dbReference>
<dbReference type="InterPro" id="IPR056796">
    <property type="entry name" value="FdhE_C"/>
</dbReference>
<evidence type="ECO:0000259" key="2">
    <source>
        <dbReference type="Pfam" id="PF04216"/>
    </source>
</evidence>
<evidence type="ECO:0000256" key="1">
    <source>
        <dbReference type="ARBA" id="ARBA00022490"/>
    </source>
</evidence>